<name>A0A268EZ82_9BACL</name>
<dbReference type="RefSeq" id="WP_095264294.1">
    <property type="nucleotide sequence ID" value="NZ_NPBY01000021.1"/>
</dbReference>
<dbReference type="NCBIfam" id="TIGR00778">
    <property type="entry name" value="ahpD_dom"/>
    <property type="match status" value="1"/>
</dbReference>
<gene>
    <name evidence="2" type="ORF">CHH67_06635</name>
</gene>
<proteinExistence type="predicted"/>
<sequence length="148" mass="16988">MNLRINYRKHSPESFKALLSLEQFAAGTGLDHKLYELIKLRASQVNGCSFCADMHAKDLLNLGESMDRLLLLPMWREVPIYSDEERAVLELTEYVTSISEAGVPDEVYVRVRQFFDEKQYVHLIMAIITINAWNRIAIANGMFPGCFD</sequence>
<evidence type="ECO:0000259" key="1">
    <source>
        <dbReference type="Pfam" id="PF02627"/>
    </source>
</evidence>
<accession>A0A268EZ82</accession>
<reference evidence="2" key="1">
    <citation type="submission" date="2017-07" db="EMBL/GenBank/DDBJ databases">
        <title>Isolation and whole genome analysis of endospore-forming bacteria from heroin.</title>
        <authorList>
            <person name="Kalinowski J."/>
            <person name="Ahrens B."/>
            <person name="Al-Dilaimi A."/>
            <person name="Winkler A."/>
            <person name="Wibberg D."/>
            <person name="Schleenbecker U."/>
            <person name="Ruckert C."/>
            <person name="Wolfel R."/>
            <person name="Grass G."/>
        </authorList>
    </citation>
    <scope>NUCLEOTIDE SEQUENCE [LARGE SCALE GENOMIC DNA]</scope>
    <source>
        <strain evidence="2">7537-G1</strain>
    </source>
</reference>
<protein>
    <recommendedName>
        <fullName evidence="1">Carboxymuconolactone decarboxylase-like domain-containing protein</fullName>
    </recommendedName>
</protein>
<dbReference type="EMBL" id="NPBY01000021">
    <property type="protein sequence ID" value="PAD78433.1"/>
    <property type="molecule type" value="Genomic_DNA"/>
</dbReference>
<dbReference type="Proteomes" id="UP000215596">
    <property type="component" value="Unassembled WGS sequence"/>
</dbReference>
<dbReference type="OrthoDB" id="9801997at2"/>
<dbReference type="InterPro" id="IPR004675">
    <property type="entry name" value="AhpD_core"/>
</dbReference>
<dbReference type="AlphaFoldDB" id="A0A268EZ82"/>
<organism evidence="2">
    <name type="scientific">Paenibacillus campinasensis</name>
    <dbReference type="NCBI Taxonomy" id="66347"/>
    <lineage>
        <taxon>Bacteria</taxon>
        <taxon>Bacillati</taxon>
        <taxon>Bacillota</taxon>
        <taxon>Bacilli</taxon>
        <taxon>Bacillales</taxon>
        <taxon>Paenibacillaceae</taxon>
        <taxon>Paenibacillus</taxon>
    </lineage>
</organism>
<dbReference type="Pfam" id="PF02627">
    <property type="entry name" value="CMD"/>
    <property type="match status" value="1"/>
</dbReference>
<dbReference type="PANTHER" id="PTHR34846">
    <property type="entry name" value="4-CARBOXYMUCONOLACTONE DECARBOXYLASE FAMILY PROTEIN (AFU_ORTHOLOGUE AFUA_6G11590)"/>
    <property type="match status" value="1"/>
</dbReference>
<dbReference type="GO" id="GO:0051920">
    <property type="term" value="F:peroxiredoxin activity"/>
    <property type="evidence" value="ECO:0007669"/>
    <property type="project" value="InterPro"/>
</dbReference>
<dbReference type="InterPro" id="IPR029032">
    <property type="entry name" value="AhpD-like"/>
</dbReference>
<dbReference type="PANTHER" id="PTHR34846:SF10">
    <property type="entry name" value="CYTOPLASMIC PROTEIN"/>
    <property type="match status" value="1"/>
</dbReference>
<feature type="domain" description="Carboxymuconolactone decarboxylase-like" evidence="1">
    <location>
        <begin position="12"/>
        <end position="93"/>
    </location>
</feature>
<evidence type="ECO:0000313" key="2">
    <source>
        <dbReference type="EMBL" id="PAD78433.1"/>
    </source>
</evidence>
<comment type="caution">
    <text evidence="2">The sequence shown here is derived from an EMBL/GenBank/DDBJ whole genome shotgun (WGS) entry which is preliminary data.</text>
</comment>
<dbReference type="InterPro" id="IPR003779">
    <property type="entry name" value="CMD-like"/>
</dbReference>
<dbReference type="Gene3D" id="1.20.1290.10">
    <property type="entry name" value="AhpD-like"/>
    <property type="match status" value="1"/>
</dbReference>
<dbReference type="SUPFAM" id="SSF69118">
    <property type="entry name" value="AhpD-like"/>
    <property type="match status" value="1"/>
</dbReference>